<keyword evidence="2" id="KW-0378">Hydrolase</keyword>
<proteinExistence type="predicted"/>
<dbReference type="PANTHER" id="PTHR10161">
    <property type="entry name" value="TARTRATE-RESISTANT ACID PHOSPHATASE TYPE 5"/>
    <property type="match status" value="1"/>
</dbReference>
<protein>
    <recommendedName>
        <fullName evidence="5">Calcineurin-like phosphoesterase domain-containing protein</fullName>
    </recommendedName>
</protein>
<reference evidence="4" key="1">
    <citation type="journal article" date="2020" name="Sci. Rep.">
        <title>Chromosome-scale genome assembly for the duckweed Spirodela intermedia, integrating cytogenetic maps, PacBio and Oxford Nanopore libraries.</title>
        <authorList>
            <person name="Hoang P.T.N."/>
            <person name="Fiebig A."/>
            <person name="Novak P."/>
            <person name="Macas J."/>
            <person name="Cao H.X."/>
            <person name="Stepanenko A."/>
            <person name="Chen G."/>
            <person name="Borisjuk N."/>
            <person name="Scholz U."/>
            <person name="Schubert I."/>
        </authorList>
    </citation>
    <scope>NUCLEOTIDE SEQUENCE [LARGE SCALE GENOMIC DNA]</scope>
</reference>
<accession>A0ABN7EAE8</accession>
<dbReference type="PANTHER" id="PTHR10161:SF14">
    <property type="entry name" value="TARTRATE-RESISTANT ACID PHOSPHATASE TYPE 5"/>
    <property type="match status" value="1"/>
</dbReference>
<dbReference type="InterPro" id="IPR029052">
    <property type="entry name" value="Metallo-depent_PP-like"/>
</dbReference>
<gene>
    <name evidence="3" type="ORF">SI7747_UN021210</name>
</gene>
<sequence>MTTGRHSRPAEPRSPGDRWALDLHEIFHFGRRRPLSLSLLSLSLSLCVSSSSLTRRLSWGYWTDPDGIHYDSRGVAPREKYVANTLKGFSGEVEVRRWPPRHPSVSVHGDTMELVKQLLPVLKANGVDLYINGHDHCLEHISSNDSPIHFLTSGAGSKAWRGIYTPNTDKLRFFYDGQGSWPWS</sequence>
<dbReference type="InterPro" id="IPR051558">
    <property type="entry name" value="Metallophosphoesterase_PAP"/>
</dbReference>
<keyword evidence="1" id="KW-0732">Signal</keyword>
<dbReference type="EMBL" id="CACRZD030000162">
    <property type="protein sequence ID" value="CAA6674852.1"/>
    <property type="molecule type" value="Genomic_DNA"/>
</dbReference>
<dbReference type="Gene3D" id="3.60.21.10">
    <property type="match status" value="1"/>
</dbReference>
<evidence type="ECO:0000256" key="2">
    <source>
        <dbReference type="ARBA" id="ARBA00022801"/>
    </source>
</evidence>
<dbReference type="Proteomes" id="UP001189122">
    <property type="component" value="Unassembled WGS sequence"/>
</dbReference>
<comment type="caution">
    <text evidence="3">The sequence shown here is derived from an EMBL/GenBank/DDBJ whole genome shotgun (WGS) entry which is preliminary data.</text>
</comment>
<dbReference type="SUPFAM" id="SSF56300">
    <property type="entry name" value="Metallo-dependent phosphatases"/>
    <property type="match status" value="1"/>
</dbReference>
<evidence type="ECO:0008006" key="5">
    <source>
        <dbReference type="Google" id="ProtNLM"/>
    </source>
</evidence>
<evidence type="ECO:0000256" key="1">
    <source>
        <dbReference type="ARBA" id="ARBA00022729"/>
    </source>
</evidence>
<keyword evidence="4" id="KW-1185">Reference proteome</keyword>
<evidence type="ECO:0000313" key="4">
    <source>
        <dbReference type="Proteomes" id="UP001189122"/>
    </source>
</evidence>
<evidence type="ECO:0000313" key="3">
    <source>
        <dbReference type="EMBL" id="CAA6674852.1"/>
    </source>
</evidence>
<organism evidence="3 4">
    <name type="scientific">Spirodela intermedia</name>
    <name type="common">Intermediate duckweed</name>
    <dbReference type="NCBI Taxonomy" id="51605"/>
    <lineage>
        <taxon>Eukaryota</taxon>
        <taxon>Viridiplantae</taxon>
        <taxon>Streptophyta</taxon>
        <taxon>Embryophyta</taxon>
        <taxon>Tracheophyta</taxon>
        <taxon>Spermatophyta</taxon>
        <taxon>Magnoliopsida</taxon>
        <taxon>Liliopsida</taxon>
        <taxon>Araceae</taxon>
        <taxon>Lemnoideae</taxon>
        <taxon>Spirodela</taxon>
    </lineage>
</organism>
<name>A0ABN7EAE8_SPIIN</name>